<dbReference type="AlphaFoldDB" id="A0A2P5BDK6"/>
<name>A0A2P5BDK6_PARAD</name>
<evidence type="ECO:0000313" key="1">
    <source>
        <dbReference type="EMBL" id="PON46865.1"/>
    </source>
</evidence>
<proteinExistence type="predicted"/>
<feature type="non-terminal residue" evidence="1">
    <location>
        <position position="133"/>
    </location>
</feature>
<dbReference type="Proteomes" id="UP000237105">
    <property type="component" value="Unassembled WGS sequence"/>
</dbReference>
<keyword evidence="2" id="KW-1185">Reference proteome</keyword>
<gene>
    <name evidence="1" type="ORF">PanWU01x14_248520</name>
</gene>
<dbReference type="OrthoDB" id="10323345at2759"/>
<evidence type="ECO:0000313" key="2">
    <source>
        <dbReference type="Proteomes" id="UP000237105"/>
    </source>
</evidence>
<sequence>MIHGAYSMYTVRRWESGGTCGWRSVGERQSMKPYWRCNEFFGFLRVDLEVGKGKEPISTTLAVHIWTFGLECNKAADWAVSGFQIWLLTISTVCTYISFSLSHGDYIERFVLYCSLAFKFDTVLCRNSFNQND</sequence>
<protein>
    <submittedName>
        <fullName evidence="1">Uncharacterized protein</fullName>
    </submittedName>
</protein>
<dbReference type="EMBL" id="JXTB01000304">
    <property type="protein sequence ID" value="PON46865.1"/>
    <property type="molecule type" value="Genomic_DNA"/>
</dbReference>
<reference evidence="2" key="1">
    <citation type="submission" date="2016-06" db="EMBL/GenBank/DDBJ databases">
        <title>Parallel loss of symbiosis genes in relatives of nitrogen-fixing non-legume Parasponia.</title>
        <authorList>
            <person name="Van Velzen R."/>
            <person name="Holmer R."/>
            <person name="Bu F."/>
            <person name="Rutten L."/>
            <person name="Van Zeijl A."/>
            <person name="Liu W."/>
            <person name="Santuari L."/>
            <person name="Cao Q."/>
            <person name="Sharma T."/>
            <person name="Shen D."/>
            <person name="Roswanjaya Y."/>
            <person name="Wardhani T."/>
            <person name="Kalhor M.S."/>
            <person name="Jansen J."/>
            <person name="Van den Hoogen J."/>
            <person name="Gungor B."/>
            <person name="Hartog M."/>
            <person name="Hontelez J."/>
            <person name="Verver J."/>
            <person name="Yang W.-C."/>
            <person name="Schijlen E."/>
            <person name="Repin R."/>
            <person name="Schilthuizen M."/>
            <person name="Schranz E."/>
            <person name="Heidstra R."/>
            <person name="Miyata K."/>
            <person name="Fedorova E."/>
            <person name="Kohlen W."/>
            <person name="Bisseling T."/>
            <person name="Smit S."/>
            <person name="Geurts R."/>
        </authorList>
    </citation>
    <scope>NUCLEOTIDE SEQUENCE [LARGE SCALE GENOMIC DNA]</scope>
    <source>
        <strain evidence="2">cv. WU1-14</strain>
    </source>
</reference>
<accession>A0A2P5BDK6</accession>
<comment type="caution">
    <text evidence="1">The sequence shown here is derived from an EMBL/GenBank/DDBJ whole genome shotgun (WGS) entry which is preliminary data.</text>
</comment>
<organism evidence="1 2">
    <name type="scientific">Parasponia andersonii</name>
    <name type="common">Sponia andersonii</name>
    <dbReference type="NCBI Taxonomy" id="3476"/>
    <lineage>
        <taxon>Eukaryota</taxon>
        <taxon>Viridiplantae</taxon>
        <taxon>Streptophyta</taxon>
        <taxon>Embryophyta</taxon>
        <taxon>Tracheophyta</taxon>
        <taxon>Spermatophyta</taxon>
        <taxon>Magnoliopsida</taxon>
        <taxon>eudicotyledons</taxon>
        <taxon>Gunneridae</taxon>
        <taxon>Pentapetalae</taxon>
        <taxon>rosids</taxon>
        <taxon>fabids</taxon>
        <taxon>Rosales</taxon>
        <taxon>Cannabaceae</taxon>
        <taxon>Parasponia</taxon>
    </lineage>
</organism>